<name>A0A1Y1XSJ5_9FUNG</name>
<keyword evidence="3" id="KW-1185">Reference proteome</keyword>
<organism evidence="2 3">
    <name type="scientific">Basidiobolus meristosporus CBS 931.73</name>
    <dbReference type="NCBI Taxonomy" id="1314790"/>
    <lineage>
        <taxon>Eukaryota</taxon>
        <taxon>Fungi</taxon>
        <taxon>Fungi incertae sedis</taxon>
        <taxon>Zoopagomycota</taxon>
        <taxon>Entomophthoromycotina</taxon>
        <taxon>Basidiobolomycetes</taxon>
        <taxon>Basidiobolales</taxon>
        <taxon>Basidiobolaceae</taxon>
        <taxon>Basidiobolus</taxon>
    </lineage>
</organism>
<dbReference type="InParanoid" id="A0A1Y1XSJ5"/>
<evidence type="ECO:0000313" key="2">
    <source>
        <dbReference type="EMBL" id="ORX88708.1"/>
    </source>
</evidence>
<dbReference type="EMBL" id="MCFE01000505">
    <property type="protein sequence ID" value="ORX88708.1"/>
    <property type="molecule type" value="Genomic_DNA"/>
</dbReference>
<evidence type="ECO:0008006" key="4">
    <source>
        <dbReference type="Google" id="ProtNLM"/>
    </source>
</evidence>
<evidence type="ECO:0000256" key="1">
    <source>
        <dbReference type="SAM" id="SignalP"/>
    </source>
</evidence>
<dbReference type="Proteomes" id="UP000193498">
    <property type="component" value="Unassembled WGS sequence"/>
</dbReference>
<sequence length="450" mass="49075">MRFSQLFLIPISLAVLQPALVPAETLLTGDQVCIDSLTPWLKNSKVRVECGVVENPNAFKGDRVMTSGPEATNMQLNLQCTANKAQCNKVRAAFDTAFKLISNTVVLNEPLTVNASFVSFCQEYKECSSQYKILGSAGPARTIVMTDDDGKPRLFPQALLKQKGLTKHPKFIPFDIIAAFNADVDFWFEGDGSIKSTQSDFLFVIVHELIHGLGFSSAWMDYMNDVPKFLTPNILISNSSDLYVFNGFVENIFDKYLVEYPSLTPLTETTDSLNAFASGPGTIFNSEEEFSTMFAHSPQADVAKRTFSLATTGKTLAFLPKNITGAEKPVILETSLSPYAQGSSVSHVDFKTYSNTPDFLMRYMEDRGVSLETTVYKTGNNPGGAVGPQVSLILQSLGYTINPNPRPLFEILPMSGGSDASLLGTNNSPTCGRGLGLMLGMLTGLLYTTL</sequence>
<feature type="chain" id="PRO_5013095977" description="Sequence orphan" evidence="1">
    <location>
        <begin position="24"/>
        <end position="450"/>
    </location>
</feature>
<protein>
    <recommendedName>
        <fullName evidence="4">Sequence orphan</fullName>
    </recommendedName>
</protein>
<feature type="signal peptide" evidence="1">
    <location>
        <begin position="1"/>
        <end position="23"/>
    </location>
</feature>
<evidence type="ECO:0000313" key="3">
    <source>
        <dbReference type="Proteomes" id="UP000193498"/>
    </source>
</evidence>
<accession>A0A1Y1XSJ5</accession>
<dbReference type="STRING" id="1314790.A0A1Y1XSJ5"/>
<dbReference type="AlphaFoldDB" id="A0A1Y1XSJ5"/>
<gene>
    <name evidence="2" type="ORF">K493DRAFT_306400</name>
</gene>
<proteinExistence type="predicted"/>
<dbReference type="OrthoDB" id="73465at2759"/>
<keyword evidence="1" id="KW-0732">Signal</keyword>
<reference evidence="2 3" key="1">
    <citation type="submission" date="2016-07" db="EMBL/GenBank/DDBJ databases">
        <title>Pervasive Adenine N6-methylation of Active Genes in Fungi.</title>
        <authorList>
            <consortium name="DOE Joint Genome Institute"/>
            <person name="Mondo S.J."/>
            <person name="Dannebaum R.O."/>
            <person name="Kuo R.C."/>
            <person name="Labutti K."/>
            <person name="Haridas S."/>
            <person name="Kuo A."/>
            <person name="Salamov A."/>
            <person name="Ahrendt S.R."/>
            <person name="Lipzen A."/>
            <person name="Sullivan W."/>
            <person name="Andreopoulos W.B."/>
            <person name="Clum A."/>
            <person name="Lindquist E."/>
            <person name="Daum C."/>
            <person name="Ramamoorthy G.K."/>
            <person name="Gryganskyi A."/>
            <person name="Culley D."/>
            <person name="Magnuson J.K."/>
            <person name="James T.Y."/>
            <person name="O'Malley M.A."/>
            <person name="Stajich J.E."/>
            <person name="Spatafora J.W."/>
            <person name="Visel A."/>
            <person name="Grigoriev I.V."/>
        </authorList>
    </citation>
    <scope>NUCLEOTIDE SEQUENCE [LARGE SCALE GENOMIC DNA]</scope>
    <source>
        <strain evidence="2 3">CBS 931.73</strain>
    </source>
</reference>
<comment type="caution">
    <text evidence="2">The sequence shown here is derived from an EMBL/GenBank/DDBJ whole genome shotgun (WGS) entry which is preliminary data.</text>
</comment>